<accession>U6KDC5</accession>
<dbReference type="GeneID" id="25377112"/>
<organism evidence="2 3">
    <name type="scientific">Eimeria mitis</name>
    <dbReference type="NCBI Taxonomy" id="44415"/>
    <lineage>
        <taxon>Eukaryota</taxon>
        <taxon>Sar</taxon>
        <taxon>Alveolata</taxon>
        <taxon>Apicomplexa</taxon>
        <taxon>Conoidasida</taxon>
        <taxon>Coccidia</taxon>
        <taxon>Eucoccidiorida</taxon>
        <taxon>Eimeriorina</taxon>
        <taxon>Eimeriidae</taxon>
        <taxon>Eimeria</taxon>
    </lineage>
</organism>
<dbReference type="Proteomes" id="UP000030744">
    <property type="component" value="Unassembled WGS sequence"/>
</dbReference>
<proteinExistence type="predicted"/>
<name>U6KDC5_9EIME</name>
<reference evidence="2" key="1">
    <citation type="submission" date="2013-10" db="EMBL/GenBank/DDBJ databases">
        <title>Genomic analysis of the causative agents of coccidiosis in chickens.</title>
        <authorList>
            <person name="Reid A.J."/>
            <person name="Blake D."/>
            <person name="Billington K."/>
            <person name="Browne H."/>
            <person name="Dunn M."/>
            <person name="Hung S."/>
            <person name="Kawahara F."/>
            <person name="Miranda-Saavedra D."/>
            <person name="Mourier T."/>
            <person name="Nagra H."/>
            <person name="Otto T.D."/>
            <person name="Rawlings N."/>
            <person name="Sanchez A."/>
            <person name="Sanders M."/>
            <person name="Subramaniam C."/>
            <person name="Tay Y."/>
            <person name="Dear P."/>
            <person name="Doerig C."/>
            <person name="Gruber A."/>
            <person name="Parkinson J."/>
            <person name="Shirley M."/>
            <person name="Wan K.L."/>
            <person name="Berriman M."/>
            <person name="Tomley F."/>
            <person name="Pain A."/>
        </authorList>
    </citation>
    <scope>NUCLEOTIDE SEQUENCE [LARGE SCALE GENOMIC DNA]</scope>
    <source>
        <strain evidence="2">Houghton</strain>
    </source>
</reference>
<dbReference type="OrthoDB" id="345726at2759"/>
<protein>
    <submittedName>
        <fullName evidence="2">Uncharacterized protein</fullName>
    </submittedName>
</protein>
<feature type="compositionally biased region" description="Basic residues" evidence="1">
    <location>
        <begin position="342"/>
        <end position="363"/>
    </location>
</feature>
<reference evidence="2" key="2">
    <citation type="submission" date="2013-10" db="EMBL/GenBank/DDBJ databases">
        <authorList>
            <person name="Aslett M."/>
        </authorList>
    </citation>
    <scope>NUCLEOTIDE SEQUENCE [LARGE SCALE GENOMIC DNA]</scope>
    <source>
        <strain evidence="2">Houghton</strain>
    </source>
</reference>
<evidence type="ECO:0000313" key="2">
    <source>
        <dbReference type="EMBL" id="CDJ34806.1"/>
    </source>
</evidence>
<sequence>MHAATEGPQARRAVPAPCTPFPSLPFLTDAYLPAPQCAAAAQQQLLLLQPGAVTDPVCAAGAERLIVPGAEGWADSSGPLQQLQLLGGPRDGEVGEFLSGAPDPTSFAASYFSHLCSHSLDNPQTPTTTNSHSSLSPIQLAAIPETGSGSSVVGAAPPGGVPLYCGAPFPFSVPSPLTCGLAPEGPPRAPNPAYTLPQQTATQDTHGLGSDYIRFTTELCEHCATMRDIVTDNLSFTDKLNSTMDRAAVSAGQVIHEQQKLLLSANQQKHLVADSKVIHSKVHTLHRILQKDIPQYNQWLEKHPILKEHIHQLEQQHRDFVGSGDREGNEDVPDSARNSAVSRRRSSSSSNHSKRRKSMRQYKRQQLAALPPESTEGLPLPVVKTERTTSCT</sequence>
<dbReference type="EMBL" id="HG687211">
    <property type="protein sequence ID" value="CDJ34806.1"/>
    <property type="molecule type" value="Genomic_DNA"/>
</dbReference>
<gene>
    <name evidence="2" type="ORF">EMH_0022300</name>
</gene>
<keyword evidence="3" id="KW-1185">Reference proteome</keyword>
<dbReference type="VEuPathDB" id="ToxoDB:EMH_0022300"/>
<dbReference type="AlphaFoldDB" id="U6KDC5"/>
<evidence type="ECO:0000313" key="3">
    <source>
        <dbReference type="Proteomes" id="UP000030744"/>
    </source>
</evidence>
<feature type="region of interest" description="Disordered" evidence="1">
    <location>
        <begin position="321"/>
        <end position="392"/>
    </location>
</feature>
<dbReference type="RefSeq" id="XP_013357368.1">
    <property type="nucleotide sequence ID" value="XM_013501914.1"/>
</dbReference>
<evidence type="ECO:0000256" key="1">
    <source>
        <dbReference type="SAM" id="MobiDB-lite"/>
    </source>
</evidence>